<evidence type="ECO:0000256" key="4">
    <source>
        <dbReference type="ARBA" id="ARBA00022833"/>
    </source>
</evidence>
<dbReference type="InterPro" id="IPR004182">
    <property type="entry name" value="GRAM"/>
</dbReference>
<dbReference type="FunFam" id="2.30.29.30:FF:000286">
    <property type="entry name" value="PH-protein kinase domain containing protein"/>
    <property type="match status" value="1"/>
</dbReference>
<gene>
    <name evidence="10" type="ORF">V9T40_008500</name>
</gene>
<dbReference type="PROSITE" id="PS50081">
    <property type="entry name" value="ZF_DAG_PE_2"/>
    <property type="match status" value="1"/>
</dbReference>
<dbReference type="Gene3D" id="2.30.29.30">
    <property type="entry name" value="Pleckstrin-homology domain (PH domain)/Phosphotyrosine-binding domain (PTB)"/>
    <property type="match status" value="1"/>
</dbReference>
<evidence type="ECO:0000259" key="6">
    <source>
        <dbReference type="PROSITE" id="PS50003"/>
    </source>
</evidence>
<feature type="domain" description="Phorbol-ester/DAG-type" evidence="7">
    <location>
        <begin position="1840"/>
        <end position="1890"/>
    </location>
</feature>
<dbReference type="GO" id="GO:0046872">
    <property type="term" value="F:metal ion binding"/>
    <property type="evidence" value="ECO:0007669"/>
    <property type="project" value="UniProtKB-KW"/>
</dbReference>
<protein>
    <recommendedName>
        <fullName evidence="12">Myotubularin-related protein 13</fullName>
    </recommendedName>
</protein>
<feature type="region of interest" description="Disordered" evidence="5">
    <location>
        <begin position="95"/>
        <end position="114"/>
    </location>
</feature>
<feature type="domain" description="Myotubularin phosphatase" evidence="9">
    <location>
        <begin position="1155"/>
        <end position="1700"/>
    </location>
</feature>
<feature type="domain" description="UDENN" evidence="8">
    <location>
        <begin position="6"/>
        <end position="439"/>
    </location>
</feature>
<dbReference type="SMART" id="SM00233">
    <property type="entry name" value="PH"/>
    <property type="match status" value="1"/>
</dbReference>
<dbReference type="Pfam" id="PF03456">
    <property type="entry name" value="uDENN"/>
    <property type="match status" value="1"/>
</dbReference>
<dbReference type="SMART" id="SM00109">
    <property type="entry name" value="C1"/>
    <property type="match status" value="1"/>
</dbReference>
<keyword evidence="2" id="KW-0597">Phosphoprotein</keyword>
<dbReference type="InterPro" id="IPR030564">
    <property type="entry name" value="Myotubularin"/>
</dbReference>
<keyword evidence="3" id="KW-0479">Metal-binding</keyword>
<feature type="region of interest" description="Disordered" evidence="5">
    <location>
        <begin position="1906"/>
        <end position="1931"/>
    </location>
</feature>
<keyword evidence="4" id="KW-0862">Zinc</keyword>
<dbReference type="Pfam" id="PF02893">
    <property type="entry name" value="GRAM"/>
    <property type="match status" value="1"/>
</dbReference>
<dbReference type="GO" id="GO:0016020">
    <property type="term" value="C:membrane"/>
    <property type="evidence" value="ECO:0007669"/>
    <property type="project" value="TreeGrafter"/>
</dbReference>
<dbReference type="Proteomes" id="UP001367676">
    <property type="component" value="Unassembled WGS sequence"/>
</dbReference>
<organism evidence="10 11">
    <name type="scientific">Parthenolecanium corni</name>
    <dbReference type="NCBI Taxonomy" id="536013"/>
    <lineage>
        <taxon>Eukaryota</taxon>
        <taxon>Metazoa</taxon>
        <taxon>Ecdysozoa</taxon>
        <taxon>Arthropoda</taxon>
        <taxon>Hexapoda</taxon>
        <taxon>Insecta</taxon>
        <taxon>Pterygota</taxon>
        <taxon>Neoptera</taxon>
        <taxon>Paraneoptera</taxon>
        <taxon>Hemiptera</taxon>
        <taxon>Sternorrhyncha</taxon>
        <taxon>Coccoidea</taxon>
        <taxon>Coccidae</taxon>
        <taxon>Parthenolecanium</taxon>
    </lineage>
</organism>
<accession>A0AAN9TL00</accession>
<keyword evidence="11" id="KW-1185">Reference proteome</keyword>
<dbReference type="InterPro" id="IPR037516">
    <property type="entry name" value="Tripartite_DENN"/>
</dbReference>
<dbReference type="InterPro" id="IPR043153">
    <property type="entry name" value="DENN_C"/>
</dbReference>
<evidence type="ECO:0000256" key="5">
    <source>
        <dbReference type="SAM" id="MobiDB-lite"/>
    </source>
</evidence>
<feature type="region of interest" description="Disordered" evidence="5">
    <location>
        <begin position="796"/>
        <end position="832"/>
    </location>
</feature>
<dbReference type="SUPFAM" id="SSF52799">
    <property type="entry name" value="(Phosphotyrosine protein) phosphatases II"/>
    <property type="match status" value="1"/>
</dbReference>
<evidence type="ECO:0000259" key="9">
    <source>
        <dbReference type="PROSITE" id="PS51339"/>
    </source>
</evidence>
<dbReference type="InterPro" id="IPR001849">
    <property type="entry name" value="PH_domain"/>
</dbReference>
<evidence type="ECO:0000259" key="8">
    <source>
        <dbReference type="PROSITE" id="PS50211"/>
    </source>
</evidence>
<dbReference type="InterPro" id="IPR002219">
    <property type="entry name" value="PKC_DAG/PE"/>
</dbReference>
<dbReference type="PROSITE" id="PS50003">
    <property type="entry name" value="PH_DOMAIN"/>
    <property type="match status" value="1"/>
</dbReference>
<dbReference type="InterPro" id="IPR022096">
    <property type="entry name" value="SBF1/SBF2"/>
</dbReference>
<dbReference type="EMBL" id="JBBCAQ010000010">
    <property type="protein sequence ID" value="KAK7601059.1"/>
    <property type="molecule type" value="Genomic_DNA"/>
</dbReference>
<evidence type="ECO:0000313" key="10">
    <source>
        <dbReference type="EMBL" id="KAK7601059.1"/>
    </source>
</evidence>
<dbReference type="Gene3D" id="3.40.50.11500">
    <property type="match status" value="1"/>
</dbReference>
<dbReference type="Pfam" id="PF00169">
    <property type="entry name" value="PH"/>
    <property type="match status" value="1"/>
</dbReference>
<dbReference type="InterPro" id="IPR029021">
    <property type="entry name" value="Prot-tyrosine_phosphatase-like"/>
</dbReference>
<comment type="similarity">
    <text evidence="1">Belongs to the protein-tyrosine phosphatase family. Non-receptor class myotubularin subfamily.</text>
</comment>
<feature type="compositionally biased region" description="Polar residues" evidence="5">
    <location>
        <begin position="809"/>
        <end position="819"/>
    </location>
</feature>
<dbReference type="PROSITE" id="PS51339">
    <property type="entry name" value="PPASE_MYOTUBULARIN"/>
    <property type="match status" value="1"/>
</dbReference>
<dbReference type="SUPFAM" id="SSF57889">
    <property type="entry name" value="Cysteine-rich domain"/>
    <property type="match status" value="1"/>
</dbReference>
<dbReference type="CDD" id="cd01235">
    <property type="entry name" value="PH_Sbf1_hMTMR5"/>
    <property type="match status" value="1"/>
</dbReference>
<dbReference type="Pfam" id="PF12335">
    <property type="entry name" value="SBF2"/>
    <property type="match status" value="1"/>
</dbReference>
<reference evidence="10 11" key="1">
    <citation type="submission" date="2024-03" db="EMBL/GenBank/DDBJ databases">
        <title>Adaptation during the transition from Ophiocordyceps entomopathogen to insect associate is accompanied by gene loss and intensified selection.</title>
        <authorList>
            <person name="Ward C.M."/>
            <person name="Onetto C.A."/>
            <person name="Borneman A.R."/>
        </authorList>
    </citation>
    <scope>NUCLEOTIDE SEQUENCE [LARGE SCALE GENOMIC DNA]</scope>
    <source>
        <strain evidence="10">AWRI1</strain>
        <tissue evidence="10">Single Adult Female</tissue>
    </source>
</reference>
<evidence type="ECO:0000313" key="11">
    <source>
        <dbReference type="Proteomes" id="UP001367676"/>
    </source>
</evidence>
<dbReference type="GO" id="GO:0005085">
    <property type="term" value="F:guanyl-nucleotide exchange factor activity"/>
    <property type="evidence" value="ECO:0007669"/>
    <property type="project" value="TreeGrafter"/>
</dbReference>
<dbReference type="PANTHER" id="PTHR10807">
    <property type="entry name" value="MYOTUBULARIN-RELATED"/>
    <property type="match status" value="1"/>
</dbReference>
<dbReference type="InterPro" id="IPR011993">
    <property type="entry name" value="PH-like_dom_sf"/>
</dbReference>
<feature type="domain" description="PH" evidence="6">
    <location>
        <begin position="1938"/>
        <end position="2042"/>
    </location>
</feature>
<dbReference type="GO" id="GO:0005737">
    <property type="term" value="C:cytoplasm"/>
    <property type="evidence" value="ECO:0007669"/>
    <property type="project" value="TreeGrafter"/>
</dbReference>
<dbReference type="Gene3D" id="3.30.450.200">
    <property type="match status" value="1"/>
</dbReference>
<evidence type="ECO:0000256" key="3">
    <source>
        <dbReference type="ARBA" id="ARBA00022723"/>
    </source>
</evidence>
<dbReference type="SMART" id="SM00801">
    <property type="entry name" value="dDENN"/>
    <property type="match status" value="1"/>
</dbReference>
<sequence length="2042" mass="229796">MSRLADYFVVVGFDHGKERSGKSNGIILQRFPEQDWNDTPFIDGIEWFCQPQGWALSSERQEPRFFVSVLTDIDANRHFCACLCFNETVSITPSKPFDEEEDSMENDAPTPSLPTRPVTHHHSIMYAPKCLVLVSRLDYIETFRNCLGVIYTVYIENFSIPLDTLVGNILGCIQVPPPGGPQVRFSIGAGDRQALQPPQSLTLPVTHSTVHLLFQELGIRNVLVLFCAVMTEQKILFQSRSYSRLTDACRALTALMYPFKYSHVYIPLLPAALVEILSTPTPFVMGVHSSLKTDVSELMDVIVADLDGGNIVVPDGLSLSLLPEPLLTNTQESLSLVLQPLLCCADHAFPPPVTNRPSPPALLDKEIRAVFMRAFAQLLQGYRSCLTIIRIHPKPVITFHKAAFLGERMLTDCDFTTRVLDCMFFTSFVSERGPPWRPCDYWDELYSNMQEILKSEMLDGRLIFQHIQENAQTLYTNENPNPQAYVQKILKPPEGAYTRIHQPPFPKIDQQRVQAVINDGLAKNNLQNMLSSLKPALPRIVPMGPPISSVGDSNLVSNSARRLEVLRDCVNCIFENKISDARKTFPAVIRALKSKAARLALCTELAQHVIGNKAMLEHLQFDLVVKLMNYALQDGSSMDEYGIAAALLPLATAFCRKLCTGVIQFAYTCIQEHSVWKNQQFWEAVFYQDVQREIRSLYLESSASAKCYNSMKSNGTITRDSNEYSIRDKSWFKRGQEPSALEIAAEQMRLSSTISAETVKELVANEESTLYSQAIHYANRMVYLLVPLDVGNKSGKTDRNTIDDEGASVSVTNRSSVAESDSIDAESGFEDQDPCETGANVIKLVSRFVDKVCTEGGVSSEHIRSLHQMIPGVVHMHIETLEAVHRESKRLPPIQKPKILSPTMLQGEEPLSDGLRVYLVPDGREEGLGGAMGGPPLLPAEGAIFVTNYRIIFKGTPLDPFACEQTVVRSFPIMSLTKEKRITAQYLAHLDQWLQEGYQLRSSTFQLIRVAFDEEVVAESIESFRKLIHKVRHPPHIFHHFAFSGQIVVPSTPLHNRKEKNATLKGFAKKTLLKTARKAGFKQKTSSKRQKYVLPNVGSSADYKCKTSPGRMSVPFADVDSLSVDEYDMETPSGVIPPTDAKTLERISERSYIRDWVRLKIVAELGSNINKSKETFRLTQINCAYMMCRSYPALFIMPTSVPDDSIKKFYRCYRHGRIPVITWRHPHTKALLLRGAGYYSKSVIEKLKSHPSTSGELGVSNSDTHSSAEQERYISAIVSATPLCDLRSNSVLGLSDSSLSINSLLLAAEDNVSPPESKRGILYPKNSNTINYSGIFRTSGGKGSKSFGRWGSLKDKRVSIHGTGTTLGTNFGTTFGAPNSRHSTDSDSVNENVQTFQRAALYVLGEKAQMKGMKMEPSLKTDFIPVEYSDIRHTKAAFKKLMRACVPSVSNSEPEHSFLRLVESSEWLQQIQNIMQLSGAVVDLLDVQGSSVMLCLEDGWDVTCQISSLAQLCLDPYYRTIEGFRVLIEKEWLAFGHRFSHRSNLAHSSQAGGFAPTFLQFLDAVHQVHCQFPLAFEFNDYYLRFLAYHSVSCRYRTFLLDCELERVECGITAAEDKRGSLTSYHKSVDTGSDDENIYPGGRLAGSHVGPNLGVSVFDYVEKLHARSPIFFNFMYTPDFEHPVLRPQSMLPNLELWQYYTSEELAHGAPYDPEIIQMDNMHDEEMAAADGLRRSERKVVTLGYNKVEHYVTDTFTYLLEEIHKLELELGHLPQKWKMLWEQLELPTTDSLTRQGSFSRQMVRSHGRLLHKRSTLEILMRGKIAGSSNTADTTSSHVFYQPHRFEKYNFTTLSNCDVCSTVLWNPVKTNMRCVDCGYSCHDKCVDRVQKSCNRYKSGQDGNCGKQTLSRSGDISSVNSSVTTNNQQDYDDMFPPNVAENRTHEGYLHKRGALLKGWKQRWFVLDSIKHQLRYYDAMEDSHCKGYIDLAEVMSVTPAIPTAGAPKKTDDKSFFDLRTNRRTYYFCACDAVSAQEWIEKIQACLQ</sequence>
<dbReference type="InterPro" id="IPR001194">
    <property type="entry name" value="cDENN_dom"/>
</dbReference>
<dbReference type="FunFam" id="3.40.50.11500:FF:000006">
    <property type="entry name" value="SET binding factor 2"/>
    <property type="match status" value="1"/>
</dbReference>
<dbReference type="SMART" id="SM00568">
    <property type="entry name" value="GRAM"/>
    <property type="match status" value="1"/>
</dbReference>
<dbReference type="InterPro" id="IPR005113">
    <property type="entry name" value="uDENN_dom"/>
</dbReference>
<proteinExistence type="inferred from homology"/>
<dbReference type="PANTHER" id="PTHR10807:SF109">
    <property type="entry name" value="SET DOMAIN BINDING FACTOR, ISOFORM A"/>
    <property type="match status" value="1"/>
</dbReference>
<feature type="compositionally biased region" description="Acidic residues" evidence="5">
    <location>
        <begin position="821"/>
        <end position="832"/>
    </location>
</feature>
<dbReference type="CDD" id="cd13208">
    <property type="entry name" value="PH-GRAM_MTMR5_MTMR13"/>
    <property type="match status" value="1"/>
</dbReference>
<dbReference type="InterPro" id="IPR046349">
    <property type="entry name" value="C1-like_sf"/>
</dbReference>
<evidence type="ECO:0000256" key="2">
    <source>
        <dbReference type="ARBA" id="ARBA00022553"/>
    </source>
</evidence>
<dbReference type="SUPFAM" id="SSF50729">
    <property type="entry name" value="PH domain-like"/>
    <property type="match status" value="2"/>
</dbReference>
<comment type="caution">
    <text evidence="10">The sequence shown here is derived from an EMBL/GenBank/DDBJ whole genome shotgun (WGS) entry which is preliminary data.</text>
</comment>
<dbReference type="InterPro" id="IPR005112">
    <property type="entry name" value="dDENN_dom"/>
</dbReference>
<dbReference type="InterPro" id="IPR010569">
    <property type="entry name" value="Myotubularin-like_Pase_dom"/>
</dbReference>
<dbReference type="CDD" id="cd14534">
    <property type="entry name" value="PTP-MTMR5-like"/>
    <property type="match status" value="1"/>
</dbReference>
<dbReference type="SMART" id="SM00800">
    <property type="entry name" value="uDENN"/>
    <property type="match status" value="1"/>
</dbReference>
<dbReference type="Pfam" id="PF00130">
    <property type="entry name" value="C1_1"/>
    <property type="match status" value="1"/>
</dbReference>
<feature type="compositionally biased region" description="Low complexity" evidence="5">
    <location>
        <begin position="1913"/>
        <end position="1923"/>
    </location>
</feature>
<dbReference type="PROSITE" id="PS50211">
    <property type="entry name" value="DENN"/>
    <property type="match status" value="1"/>
</dbReference>
<dbReference type="PROSITE" id="PS00479">
    <property type="entry name" value="ZF_DAG_PE_1"/>
    <property type="match status" value="1"/>
</dbReference>
<dbReference type="Gene3D" id="3.30.60.20">
    <property type="match status" value="1"/>
</dbReference>
<dbReference type="Pfam" id="PF06602">
    <property type="entry name" value="Myotub-related"/>
    <property type="match status" value="1"/>
</dbReference>
<evidence type="ECO:0000259" key="7">
    <source>
        <dbReference type="PROSITE" id="PS50081"/>
    </source>
</evidence>
<evidence type="ECO:0000256" key="1">
    <source>
        <dbReference type="ARBA" id="ARBA00007471"/>
    </source>
</evidence>
<evidence type="ECO:0008006" key="12">
    <source>
        <dbReference type="Google" id="ProtNLM"/>
    </source>
</evidence>
<dbReference type="Pfam" id="PF02141">
    <property type="entry name" value="DENN"/>
    <property type="match status" value="1"/>
</dbReference>
<name>A0AAN9TL00_9HEMI</name>
<dbReference type="SMART" id="SM00799">
    <property type="entry name" value="DENN"/>
    <property type="match status" value="1"/>
</dbReference>